<accession>A0A2S5DAM5</accession>
<evidence type="ECO:0000313" key="2">
    <source>
        <dbReference type="EMBL" id="POZ60145.1"/>
    </source>
</evidence>
<feature type="non-terminal residue" evidence="2">
    <location>
        <position position="74"/>
    </location>
</feature>
<name>A0A2S5DAM5_9NEIS</name>
<dbReference type="RefSeq" id="WP_146056906.1">
    <property type="nucleotide sequence ID" value="NZ_PQWB01000168.1"/>
</dbReference>
<sequence>MTSAARLADLKSALSCCLIRDRHPLRRKLADAADRLKKNQPADKLLSDIAGQVERSRSRADARRAHLPKPQFDD</sequence>
<gene>
    <name evidence="2" type="ORF">C2I19_20460</name>
</gene>
<reference evidence="3" key="1">
    <citation type="submission" date="2018-02" db="EMBL/GenBank/DDBJ databases">
        <authorList>
            <person name="O'Hara-Hanley K."/>
            <person name="Soby S."/>
        </authorList>
    </citation>
    <scope>NUCLEOTIDE SEQUENCE [LARGE SCALE GENOMIC DNA]</scope>
    <source>
        <strain evidence="3">MWU14-2602</strain>
    </source>
</reference>
<keyword evidence="3" id="KW-1185">Reference proteome</keyword>
<organism evidence="2 3">
    <name type="scientific">Chromobacterium alticapitis</name>
    <dbReference type="NCBI Taxonomy" id="2073169"/>
    <lineage>
        <taxon>Bacteria</taxon>
        <taxon>Pseudomonadati</taxon>
        <taxon>Pseudomonadota</taxon>
        <taxon>Betaproteobacteria</taxon>
        <taxon>Neisseriales</taxon>
        <taxon>Chromobacteriaceae</taxon>
        <taxon>Chromobacterium</taxon>
    </lineage>
</organism>
<proteinExistence type="predicted"/>
<dbReference type="EMBL" id="PQWB01000168">
    <property type="protein sequence ID" value="POZ60145.1"/>
    <property type="molecule type" value="Genomic_DNA"/>
</dbReference>
<dbReference type="AlphaFoldDB" id="A0A2S5DAM5"/>
<feature type="region of interest" description="Disordered" evidence="1">
    <location>
        <begin position="49"/>
        <end position="74"/>
    </location>
</feature>
<comment type="caution">
    <text evidence="2">The sequence shown here is derived from an EMBL/GenBank/DDBJ whole genome shotgun (WGS) entry which is preliminary data.</text>
</comment>
<feature type="compositionally biased region" description="Basic and acidic residues" evidence="1">
    <location>
        <begin position="54"/>
        <end position="64"/>
    </location>
</feature>
<protein>
    <submittedName>
        <fullName evidence="2">Uncharacterized protein</fullName>
    </submittedName>
</protein>
<evidence type="ECO:0000256" key="1">
    <source>
        <dbReference type="SAM" id="MobiDB-lite"/>
    </source>
</evidence>
<dbReference type="Proteomes" id="UP000237082">
    <property type="component" value="Unassembled WGS sequence"/>
</dbReference>
<evidence type="ECO:0000313" key="3">
    <source>
        <dbReference type="Proteomes" id="UP000237082"/>
    </source>
</evidence>